<accession>A0A1W6ZM85</accession>
<keyword evidence="1" id="KW-1003">Cell membrane</keyword>
<evidence type="ECO:0000256" key="1">
    <source>
        <dbReference type="RuleBase" id="RU369079"/>
    </source>
</evidence>
<dbReference type="GO" id="GO:0022857">
    <property type="term" value="F:transmembrane transporter activity"/>
    <property type="evidence" value="ECO:0007669"/>
    <property type="project" value="UniProtKB-UniRule"/>
</dbReference>
<evidence type="ECO:0000313" key="3">
    <source>
        <dbReference type="Proteomes" id="UP000194137"/>
    </source>
</evidence>
<keyword evidence="1" id="KW-0472">Membrane</keyword>
<dbReference type="OrthoDB" id="9759894at2"/>
<name>A0A1W6ZM85_9HYPH</name>
<dbReference type="EMBL" id="CP021112">
    <property type="protein sequence ID" value="ARP97884.1"/>
    <property type="molecule type" value="Genomic_DNA"/>
</dbReference>
<dbReference type="PANTHER" id="PTHR43849">
    <property type="entry name" value="BLL3936 PROTEIN"/>
    <property type="match status" value="1"/>
</dbReference>
<dbReference type="GO" id="GO:0005886">
    <property type="term" value="C:plasma membrane"/>
    <property type="evidence" value="ECO:0007669"/>
    <property type="project" value="UniProtKB-SubCell"/>
</dbReference>
<sequence length="650" mass="68766">MDDTSEVETKRELHGISRWIGQAALVLPVIVACLWATGFQHLLGLVAFNEQFLALMLACALLGCFVNVRASKSIRGDQVPWYDWIFAALSLVTCGYVFVNYSWLVHDLATLRTDRIILAAILLFLVCEATRRMIGWTLVIVALFFIFYARFGEMMPGIFSVPASTWQRIAVYSYLDSSALFGLPLNVAANTIITFILFGAVLKAVKGDTFITDLALVAMGRFRGGPAKVSIVASTLFGTVSGSAVSNVAVVGPISIPMMERAGYPKHQAAAIEAVSSTGGQIMPPVMGITAFLMADFLSIPYSQVVLAALLPALLYYLAAFVQVDLEAGKRGLKGLAVRDLPKLLATLGRGYAFIIPLAVLIYTVMFGFWPPGEAGLAATAAALVVGCLSARNRPTLADLYGALLSTGKTSMNILVLTAVAGIVIGALQLAGLGFSMSSILLELAGDNILLILLMTAIVCTILGMALPTAVIYTMLAVLVAPALVQLGVDRLAAHLFIFYVGMLSMITPPVCFATYTAAAIAGSNFWTTAISGMRYGIAAFILPFVFPFSPGLLMMGGPTEVVIAFGTAVLGVIGIAAGLVGYLFRPLNPAFRALLIVFGCAVMVSPFASPEMLIANVVGLVGGGLIVAFEWFASRMLPEGSQTSAQAGE</sequence>
<dbReference type="InterPro" id="IPR010656">
    <property type="entry name" value="DctM"/>
</dbReference>
<dbReference type="KEGG" id="psin:CAK95_01395"/>
<gene>
    <name evidence="2" type="ORF">CAK95_01395</name>
</gene>
<dbReference type="RefSeq" id="WP_086086205.1">
    <property type="nucleotide sequence ID" value="NZ_CP021112.1"/>
</dbReference>
<proteinExistence type="predicted"/>
<reference evidence="2 3" key="1">
    <citation type="submission" date="2017-05" db="EMBL/GenBank/DDBJ databases">
        <title>Full genome sequence of Pseudorhodoplanes sinuspersici.</title>
        <authorList>
            <person name="Dastgheib S.M.M."/>
            <person name="Shavandi M."/>
            <person name="Tirandaz H."/>
        </authorList>
    </citation>
    <scope>NUCLEOTIDE SEQUENCE [LARGE SCALE GENOMIC DNA]</scope>
    <source>
        <strain evidence="2 3">RIPI110</strain>
    </source>
</reference>
<evidence type="ECO:0000313" key="2">
    <source>
        <dbReference type="EMBL" id="ARP97884.1"/>
    </source>
</evidence>
<organism evidence="2 3">
    <name type="scientific">Pseudorhodoplanes sinuspersici</name>
    <dbReference type="NCBI Taxonomy" id="1235591"/>
    <lineage>
        <taxon>Bacteria</taxon>
        <taxon>Pseudomonadati</taxon>
        <taxon>Pseudomonadota</taxon>
        <taxon>Alphaproteobacteria</taxon>
        <taxon>Hyphomicrobiales</taxon>
        <taxon>Pseudorhodoplanes</taxon>
    </lineage>
</organism>
<dbReference type="AlphaFoldDB" id="A0A1W6ZM85"/>
<comment type="subcellular location">
    <subcellularLocation>
        <location evidence="1">Cell inner membrane</location>
        <topology evidence="1">Multi-pass membrane protein</topology>
    </subcellularLocation>
</comment>
<dbReference type="Pfam" id="PF06808">
    <property type="entry name" value="DctM"/>
    <property type="match status" value="1"/>
</dbReference>
<keyword evidence="3" id="KW-1185">Reference proteome</keyword>
<dbReference type="InterPro" id="IPR011853">
    <property type="entry name" value="TRAP_DctM-Dct_fused"/>
</dbReference>
<dbReference type="NCBIfam" id="TIGR02123">
    <property type="entry name" value="TRAP_fused"/>
    <property type="match status" value="1"/>
</dbReference>
<dbReference type="Proteomes" id="UP000194137">
    <property type="component" value="Chromosome"/>
</dbReference>
<keyword evidence="1" id="KW-0813">Transport</keyword>
<protein>
    <submittedName>
        <fullName evidence="2">Uncharacterized protein</fullName>
    </submittedName>
</protein>
<dbReference type="STRING" id="1235591.CAK95_01395"/>
<dbReference type="PANTHER" id="PTHR43849:SF2">
    <property type="entry name" value="BLL3936 PROTEIN"/>
    <property type="match status" value="1"/>
</dbReference>
<keyword evidence="1" id="KW-0997">Cell inner membrane</keyword>
<comment type="function">
    <text evidence="1">Part of the tripartite ATP-independent periplasmic (TRAP) transport system.</text>
</comment>